<comment type="similarity">
    <text evidence="1 7">Belongs to the cytochrome P450 family.</text>
</comment>
<sequence length="561" mass="64516">MIPLNISPVTLVLCGSIVTASIAYVVLVVGHRRKGFPPGPPTLPVIGNIHQLPTTGAHFKLRSISTNRWAGRKTNHLTLHYRSRFTEWAQKYGGIYSLKLGTGTALVITDREIVKKLMDKKSSITSDRPPSYVSHDLITKGDHLLVMHYNDSWRRIRKYMHQFFRESECEKKHIALQDAEATQMMLEFLETPDNHHLHTKRFSNSIISTLLFGVRTPTYDSPHAKHLYDIMERWSAVMEPGNTPPVDIYPIFKYIPESLFGNWISRASGVGRDMERLYANMISQFKRRAEDPKIQRTHESFFDILLREQEKTREFTDHEIAFIGGVQLEGGSDTSASILTAFVQAMVNWPEVQRIAQEEIDRVIGDDRSPTWSDFAALPYINAIMKETHRWRPVTPLSFPHCLTKDEYLDGYFLPKDSTIILNVWGIQNDESVYPRPEEFDPSRFKDHKLLAPEYAVSDWKMRDHYSFGVGRRICPGIHLAERNVWLGVAKLLWAFKFEKATGADGQPIEMNVDPKTGYTEGFLHCALPFKCKVTVRSEERRKTILKEFELAKDIFKGYTG</sequence>
<evidence type="ECO:0000256" key="6">
    <source>
        <dbReference type="PIRSR" id="PIRSR602401-1"/>
    </source>
</evidence>
<evidence type="ECO:0000256" key="8">
    <source>
        <dbReference type="SAM" id="Phobius"/>
    </source>
</evidence>
<dbReference type="InterPro" id="IPR036396">
    <property type="entry name" value="Cyt_P450_sf"/>
</dbReference>
<name>A0AAV9VKS3_9PEZI</name>
<comment type="caution">
    <text evidence="9">The sequence shown here is derived from an EMBL/GenBank/DDBJ whole genome shotgun (WGS) entry which is preliminary data.</text>
</comment>
<evidence type="ECO:0000313" key="10">
    <source>
        <dbReference type="Proteomes" id="UP001373714"/>
    </source>
</evidence>
<dbReference type="GO" id="GO:0005506">
    <property type="term" value="F:iron ion binding"/>
    <property type="evidence" value="ECO:0007669"/>
    <property type="project" value="InterPro"/>
</dbReference>
<dbReference type="PANTHER" id="PTHR46300">
    <property type="entry name" value="P450, PUTATIVE (EUROFUNG)-RELATED-RELATED"/>
    <property type="match status" value="1"/>
</dbReference>
<keyword evidence="4 6" id="KW-0408">Iron</keyword>
<keyword evidence="8" id="KW-0472">Membrane</keyword>
<proteinExistence type="inferred from homology"/>
<evidence type="ECO:0000256" key="2">
    <source>
        <dbReference type="ARBA" id="ARBA00022723"/>
    </source>
</evidence>
<dbReference type="SUPFAM" id="SSF48264">
    <property type="entry name" value="Cytochrome P450"/>
    <property type="match status" value="1"/>
</dbReference>
<dbReference type="InterPro" id="IPR017972">
    <property type="entry name" value="Cyt_P450_CS"/>
</dbReference>
<keyword evidence="6 7" id="KW-0349">Heme</keyword>
<keyword evidence="2 6" id="KW-0479">Metal-binding</keyword>
<comment type="cofactor">
    <cofactor evidence="6">
        <name>heme</name>
        <dbReference type="ChEBI" id="CHEBI:30413"/>
    </cofactor>
</comment>
<dbReference type="GO" id="GO:0016705">
    <property type="term" value="F:oxidoreductase activity, acting on paired donors, with incorporation or reduction of molecular oxygen"/>
    <property type="evidence" value="ECO:0007669"/>
    <property type="project" value="InterPro"/>
</dbReference>
<protein>
    <recommendedName>
        <fullName evidence="11">Cytochrome P450</fullName>
    </recommendedName>
</protein>
<feature type="binding site" description="axial binding residue" evidence="6">
    <location>
        <position position="475"/>
    </location>
    <ligand>
        <name>heme</name>
        <dbReference type="ChEBI" id="CHEBI:30413"/>
    </ligand>
    <ligandPart>
        <name>Fe</name>
        <dbReference type="ChEBI" id="CHEBI:18248"/>
    </ligandPart>
</feature>
<dbReference type="PANTHER" id="PTHR46300:SF2">
    <property type="entry name" value="CYTOCHROME P450 MONOOXYGENASE ALNH-RELATED"/>
    <property type="match status" value="1"/>
</dbReference>
<evidence type="ECO:0000256" key="1">
    <source>
        <dbReference type="ARBA" id="ARBA00010617"/>
    </source>
</evidence>
<organism evidence="9 10">
    <name type="scientific">Orbilia blumenaviensis</name>
    <dbReference type="NCBI Taxonomy" id="1796055"/>
    <lineage>
        <taxon>Eukaryota</taxon>
        <taxon>Fungi</taxon>
        <taxon>Dikarya</taxon>
        <taxon>Ascomycota</taxon>
        <taxon>Pezizomycotina</taxon>
        <taxon>Orbiliomycetes</taxon>
        <taxon>Orbiliales</taxon>
        <taxon>Orbiliaceae</taxon>
        <taxon>Orbilia</taxon>
    </lineage>
</organism>
<reference evidence="9 10" key="1">
    <citation type="submission" date="2019-10" db="EMBL/GenBank/DDBJ databases">
        <authorList>
            <person name="Palmer J.M."/>
        </authorList>
    </citation>
    <scope>NUCLEOTIDE SEQUENCE [LARGE SCALE GENOMIC DNA]</scope>
    <source>
        <strain evidence="9 10">TWF730</strain>
    </source>
</reference>
<dbReference type="AlphaFoldDB" id="A0AAV9VKS3"/>
<keyword evidence="10" id="KW-1185">Reference proteome</keyword>
<evidence type="ECO:0000256" key="3">
    <source>
        <dbReference type="ARBA" id="ARBA00023002"/>
    </source>
</evidence>
<dbReference type="PRINTS" id="PR00463">
    <property type="entry name" value="EP450I"/>
</dbReference>
<dbReference type="PROSITE" id="PS00086">
    <property type="entry name" value="CYTOCHROME_P450"/>
    <property type="match status" value="1"/>
</dbReference>
<evidence type="ECO:0000313" key="9">
    <source>
        <dbReference type="EMBL" id="KAK6361734.1"/>
    </source>
</evidence>
<evidence type="ECO:0000256" key="4">
    <source>
        <dbReference type="ARBA" id="ARBA00023004"/>
    </source>
</evidence>
<evidence type="ECO:0000256" key="7">
    <source>
        <dbReference type="RuleBase" id="RU000461"/>
    </source>
</evidence>
<keyword evidence="3 7" id="KW-0560">Oxidoreductase</keyword>
<dbReference type="InterPro" id="IPR050364">
    <property type="entry name" value="Cytochrome_P450_fung"/>
</dbReference>
<accession>A0AAV9VKS3</accession>
<feature type="transmembrane region" description="Helical" evidence="8">
    <location>
        <begin position="6"/>
        <end position="29"/>
    </location>
</feature>
<evidence type="ECO:0000256" key="5">
    <source>
        <dbReference type="ARBA" id="ARBA00023033"/>
    </source>
</evidence>
<keyword evidence="8" id="KW-0812">Transmembrane</keyword>
<dbReference type="CDD" id="cd11065">
    <property type="entry name" value="CYP64-like"/>
    <property type="match status" value="1"/>
</dbReference>
<dbReference type="InterPro" id="IPR002401">
    <property type="entry name" value="Cyt_P450_E_grp-I"/>
</dbReference>
<dbReference type="InterPro" id="IPR001128">
    <property type="entry name" value="Cyt_P450"/>
</dbReference>
<evidence type="ECO:0008006" key="11">
    <source>
        <dbReference type="Google" id="ProtNLM"/>
    </source>
</evidence>
<keyword evidence="8" id="KW-1133">Transmembrane helix</keyword>
<gene>
    <name evidence="9" type="ORF">TWF730_005448</name>
</gene>
<dbReference type="EMBL" id="JAVHNS010000002">
    <property type="protein sequence ID" value="KAK6361734.1"/>
    <property type="molecule type" value="Genomic_DNA"/>
</dbReference>
<dbReference type="Proteomes" id="UP001373714">
    <property type="component" value="Unassembled WGS sequence"/>
</dbReference>
<dbReference type="Gene3D" id="1.10.630.10">
    <property type="entry name" value="Cytochrome P450"/>
    <property type="match status" value="1"/>
</dbReference>
<dbReference type="Pfam" id="PF00067">
    <property type="entry name" value="p450"/>
    <property type="match status" value="1"/>
</dbReference>
<dbReference type="GO" id="GO:0004497">
    <property type="term" value="F:monooxygenase activity"/>
    <property type="evidence" value="ECO:0007669"/>
    <property type="project" value="UniProtKB-KW"/>
</dbReference>
<keyword evidence="5 7" id="KW-0503">Monooxygenase</keyword>
<dbReference type="GO" id="GO:0020037">
    <property type="term" value="F:heme binding"/>
    <property type="evidence" value="ECO:0007669"/>
    <property type="project" value="InterPro"/>
</dbReference>